<evidence type="ECO:0000313" key="3">
    <source>
        <dbReference type="Proteomes" id="UP001156140"/>
    </source>
</evidence>
<organism evidence="2 3">
    <name type="scientific">Paradevosia shaoguanensis</name>
    <dbReference type="NCBI Taxonomy" id="1335043"/>
    <lineage>
        <taxon>Bacteria</taxon>
        <taxon>Pseudomonadati</taxon>
        <taxon>Pseudomonadota</taxon>
        <taxon>Alphaproteobacteria</taxon>
        <taxon>Hyphomicrobiales</taxon>
        <taxon>Devosiaceae</taxon>
        <taxon>Paradevosia</taxon>
    </lineage>
</organism>
<dbReference type="RefSeq" id="WP_281735623.1">
    <property type="nucleotide sequence ID" value="NZ_JAKETQ010000001.1"/>
</dbReference>
<feature type="domain" description="CinA C-terminal" evidence="1">
    <location>
        <begin position="10"/>
        <end position="161"/>
    </location>
</feature>
<accession>A0AA41UAZ3</accession>
<dbReference type="Proteomes" id="UP001156140">
    <property type="component" value="Unassembled WGS sequence"/>
</dbReference>
<sequence>MAGKQAPDPAKEVIDTLVSRKMTLATAESCTGGLLSGAITAIPGSSEAFYGGFVTYSNSAKSRMIGVPARMIQDHGAVSAPVARAMADGARNTARTDIAVSITGVAGPSGGTERKPVGLVYFAVATKDGTDVKEVRFGDIGREAIRQASVETALKMVLETLAKPDEH</sequence>
<reference evidence="2" key="1">
    <citation type="submission" date="2022-03" db="EMBL/GenBank/DDBJ databases">
        <title>The complete genome sequence of a Methyloterrigena soli.</title>
        <authorList>
            <person name="Zi Z."/>
        </authorList>
    </citation>
    <scope>NUCLEOTIDE SEQUENCE</scope>
    <source>
        <strain evidence="2">M48</strain>
    </source>
</reference>
<keyword evidence="3" id="KW-1185">Reference proteome</keyword>
<evidence type="ECO:0000259" key="1">
    <source>
        <dbReference type="Pfam" id="PF02464"/>
    </source>
</evidence>
<dbReference type="SUPFAM" id="SSF142433">
    <property type="entry name" value="CinA-like"/>
    <property type="match status" value="1"/>
</dbReference>
<comment type="caution">
    <text evidence="2">The sequence shown here is derived from an EMBL/GenBank/DDBJ whole genome shotgun (WGS) entry which is preliminary data.</text>
</comment>
<dbReference type="InterPro" id="IPR008136">
    <property type="entry name" value="CinA_C"/>
</dbReference>
<dbReference type="EMBL" id="JALAZD010000001">
    <property type="protein sequence ID" value="MCI0126928.1"/>
    <property type="molecule type" value="Genomic_DNA"/>
</dbReference>
<dbReference type="Pfam" id="PF02464">
    <property type="entry name" value="CinA"/>
    <property type="match status" value="1"/>
</dbReference>
<dbReference type="InterPro" id="IPR036653">
    <property type="entry name" value="CinA-like_C"/>
</dbReference>
<name>A0AA41UAZ3_9HYPH</name>
<proteinExistence type="predicted"/>
<dbReference type="AlphaFoldDB" id="A0AA41UAZ3"/>
<protein>
    <submittedName>
        <fullName evidence="2">Nicotinamide-nucleotide amidohydrolase family protein</fullName>
    </submittedName>
</protein>
<dbReference type="Gene3D" id="3.90.950.20">
    <property type="entry name" value="CinA-like"/>
    <property type="match status" value="1"/>
</dbReference>
<evidence type="ECO:0000313" key="2">
    <source>
        <dbReference type="EMBL" id="MCI0126928.1"/>
    </source>
</evidence>
<gene>
    <name evidence="2" type="ORF">ML536_08825</name>
</gene>
<dbReference type="NCBIfam" id="TIGR00199">
    <property type="entry name" value="PncC_domain"/>
    <property type="match status" value="1"/>
</dbReference>